<dbReference type="CDD" id="cd00093">
    <property type="entry name" value="HTH_XRE"/>
    <property type="match status" value="1"/>
</dbReference>
<dbReference type="InterPro" id="IPR010982">
    <property type="entry name" value="Lambda_DNA-bd_dom_sf"/>
</dbReference>
<protein>
    <submittedName>
        <fullName evidence="3">Helix-turn-helix transcriptional regulator</fullName>
    </submittedName>
</protein>
<dbReference type="SUPFAM" id="SSF47413">
    <property type="entry name" value="lambda repressor-like DNA-binding domains"/>
    <property type="match status" value="1"/>
</dbReference>
<dbReference type="AlphaFoldDB" id="A0A6G6Y4T5"/>
<dbReference type="Pfam" id="PF01381">
    <property type="entry name" value="HTH_3"/>
    <property type="match status" value="1"/>
</dbReference>
<dbReference type="PROSITE" id="PS50943">
    <property type="entry name" value="HTH_CROC1"/>
    <property type="match status" value="1"/>
</dbReference>
<dbReference type="InterPro" id="IPR001387">
    <property type="entry name" value="Cro/C1-type_HTH"/>
</dbReference>
<name>A0A6G6Y4T5_9SPHN</name>
<evidence type="ECO:0000313" key="4">
    <source>
        <dbReference type="Proteomes" id="UP000501568"/>
    </source>
</evidence>
<dbReference type="KEGG" id="spzr:G5C33_09375"/>
<dbReference type="GO" id="GO:0003677">
    <property type="term" value="F:DNA binding"/>
    <property type="evidence" value="ECO:0007669"/>
    <property type="project" value="UniProtKB-KW"/>
</dbReference>
<dbReference type="PANTHER" id="PTHR46797:SF1">
    <property type="entry name" value="METHYLPHOSPHONATE SYNTHASE"/>
    <property type="match status" value="1"/>
</dbReference>
<feature type="domain" description="HTH cro/C1-type" evidence="2">
    <location>
        <begin position="24"/>
        <end position="78"/>
    </location>
</feature>
<evidence type="ECO:0000259" key="2">
    <source>
        <dbReference type="PROSITE" id="PS50943"/>
    </source>
</evidence>
<sequence>MHIAKMEGESIFDEDVDRRSGNLLRAWREHRGMTQEQLASAVNTTGSVISLLEAGDRKLSPKWLYRLAPALDTTPGYLLDHHPEDLPDDIIETWSSIPQAQRKHAREVLQTFRHRTGTED</sequence>
<keyword evidence="1" id="KW-0238">DNA-binding</keyword>
<dbReference type="Gene3D" id="1.10.260.40">
    <property type="entry name" value="lambda repressor-like DNA-binding domains"/>
    <property type="match status" value="1"/>
</dbReference>
<dbReference type="Proteomes" id="UP000501568">
    <property type="component" value="Chromosome"/>
</dbReference>
<organism evidence="3 4">
    <name type="scientific">Stakelama tenebrarum</name>
    <dbReference type="NCBI Taxonomy" id="2711215"/>
    <lineage>
        <taxon>Bacteria</taxon>
        <taxon>Pseudomonadati</taxon>
        <taxon>Pseudomonadota</taxon>
        <taxon>Alphaproteobacteria</taxon>
        <taxon>Sphingomonadales</taxon>
        <taxon>Sphingomonadaceae</taxon>
        <taxon>Stakelama</taxon>
    </lineage>
</organism>
<evidence type="ECO:0000313" key="3">
    <source>
        <dbReference type="EMBL" id="QIG79964.1"/>
    </source>
</evidence>
<dbReference type="GO" id="GO:0003700">
    <property type="term" value="F:DNA-binding transcription factor activity"/>
    <property type="evidence" value="ECO:0007669"/>
    <property type="project" value="TreeGrafter"/>
</dbReference>
<dbReference type="InterPro" id="IPR050807">
    <property type="entry name" value="TransReg_Diox_bact_type"/>
</dbReference>
<dbReference type="PANTHER" id="PTHR46797">
    <property type="entry name" value="HTH-TYPE TRANSCRIPTIONAL REGULATOR"/>
    <property type="match status" value="1"/>
</dbReference>
<dbReference type="SMART" id="SM00530">
    <property type="entry name" value="HTH_XRE"/>
    <property type="match status" value="1"/>
</dbReference>
<gene>
    <name evidence="3" type="ORF">G5C33_09375</name>
</gene>
<keyword evidence="4" id="KW-1185">Reference proteome</keyword>
<proteinExistence type="predicted"/>
<evidence type="ECO:0000256" key="1">
    <source>
        <dbReference type="ARBA" id="ARBA00023125"/>
    </source>
</evidence>
<dbReference type="EMBL" id="CP049109">
    <property type="protein sequence ID" value="QIG79964.1"/>
    <property type="molecule type" value="Genomic_DNA"/>
</dbReference>
<dbReference type="GO" id="GO:0005829">
    <property type="term" value="C:cytosol"/>
    <property type="evidence" value="ECO:0007669"/>
    <property type="project" value="TreeGrafter"/>
</dbReference>
<accession>A0A6G6Y4T5</accession>
<reference evidence="3 4" key="1">
    <citation type="submission" date="2020-02" db="EMBL/GenBank/DDBJ databases">
        <authorList>
            <person name="Zheng R.K."/>
            <person name="Sun C.M."/>
        </authorList>
    </citation>
    <scope>NUCLEOTIDE SEQUENCE [LARGE SCALE GENOMIC DNA]</scope>
    <source>
        <strain evidence="4">zrk23</strain>
    </source>
</reference>